<dbReference type="Proteomes" id="UP000239757">
    <property type="component" value="Unassembled WGS sequence"/>
</dbReference>
<organism evidence="2 3">
    <name type="scientific">Gossypium barbadense</name>
    <name type="common">Sea Island cotton</name>
    <name type="synonym">Hibiscus barbadensis</name>
    <dbReference type="NCBI Taxonomy" id="3634"/>
    <lineage>
        <taxon>Eukaryota</taxon>
        <taxon>Viridiplantae</taxon>
        <taxon>Streptophyta</taxon>
        <taxon>Embryophyta</taxon>
        <taxon>Tracheophyta</taxon>
        <taxon>Spermatophyta</taxon>
        <taxon>Magnoliopsida</taxon>
        <taxon>eudicotyledons</taxon>
        <taxon>Gunneridae</taxon>
        <taxon>Pentapetalae</taxon>
        <taxon>rosids</taxon>
        <taxon>malvids</taxon>
        <taxon>Malvales</taxon>
        <taxon>Malvaceae</taxon>
        <taxon>Malvoideae</taxon>
        <taxon>Gossypium</taxon>
    </lineage>
</organism>
<evidence type="ECO:0000313" key="2">
    <source>
        <dbReference type="EMBL" id="PPR95544.1"/>
    </source>
</evidence>
<dbReference type="AlphaFoldDB" id="A0A2P5WWT7"/>
<evidence type="ECO:0000313" key="3">
    <source>
        <dbReference type="Proteomes" id="UP000239757"/>
    </source>
</evidence>
<proteinExistence type="predicted"/>
<dbReference type="EMBL" id="KZ666259">
    <property type="protein sequence ID" value="PPR95544.1"/>
    <property type="molecule type" value="Genomic_DNA"/>
</dbReference>
<sequence>MAFFKNSSSSRFSLVFSSNINMESDTKIMALIQLAGFSLLFLFKLVLDYIKRRNRATVAPNHLATTLAATVAPTNLDTISVVAEVNLDQMT</sequence>
<name>A0A2P5WWT7_GOSBA</name>
<accession>A0A2P5WWT7</accession>
<reference evidence="2 3" key="1">
    <citation type="submission" date="2015-01" db="EMBL/GenBank/DDBJ databases">
        <title>Genome of allotetraploid Gossypium barbadense reveals genomic plasticity and fiber elongation in cotton evolution.</title>
        <authorList>
            <person name="Chen X."/>
            <person name="Liu X."/>
            <person name="Zhao B."/>
            <person name="Zheng H."/>
            <person name="Hu Y."/>
            <person name="Lu G."/>
            <person name="Yang C."/>
            <person name="Chen J."/>
            <person name="Shan C."/>
            <person name="Zhang L."/>
            <person name="Zhou Y."/>
            <person name="Wang L."/>
            <person name="Guo W."/>
            <person name="Bai Y."/>
            <person name="Ruan J."/>
            <person name="Shangguan X."/>
            <person name="Mao Y."/>
            <person name="Jiang J."/>
            <person name="Zhu Y."/>
            <person name="Lei J."/>
            <person name="Kang H."/>
            <person name="Chen S."/>
            <person name="He X."/>
            <person name="Wang R."/>
            <person name="Wang Y."/>
            <person name="Chen J."/>
            <person name="Wang L."/>
            <person name="Yu S."/>
            <person name="Wang B."/>
            <person name="Wei J."/>
            <person name="Song S."/>
            <person name="Lu X."/>
            <person name="Gao Z."/>
            <person name="Gu W."/>
            <person name="Deng X."/>
            <person name="Ma D."/>
            <person name="Wang S."/>
            <person name="Liang W."/>
            <person name="Fang L."/>
            <person name="Cai C."/>
            <person name="Zhu X."/>
            <person name="Zhou B."/>
            <person name="Zhang Y."/>
            <person name="Chen Z."/>
            <person name="Xu S."/>
            <person name="Zhu R."/>
            <person name="Wang S."/>
            <person name="Zhang T."/>
            <person name="Zhao G."/>
        </authorList>
    </citation>
    <scope>NUCLEOTIDE SEQUENCE [LARGE SCALE GENOMIC DNA]</scope>
    <source>
        <strain evidence="3">cv. Xinhai21</strain>
        <tissue evidence="2">Leaf</tissue>
    </source>
</reference>
<gene>
    <name evidence="2" type="ORF">GOBAR_AA25132</name>
</gene>
<keyword evidence="1" id="KW-0472">Membrane</keyword>
<keyword evidence="1" id="KW-0812">Transmembrane</keyword>
<protein>
    <submittedName>
        <fullName evidence="2">Uncharacterized protein</fullName>
    </submittedName>
</protein>
<keyword evidence="1" id="KW-1133">Transmembrane helix</keyword>
<feature type="transmembrane region" description="Helical" evidence="1">
    <location>
        <begin position="28"/>
        <end position="47"/>
    </location>
</feature>
<evidence type="ECO:0000256" key="1">
    <source>
        <dbReference type="SAM" id="Phobius"/>
    </source>
</evidence>